<dbReference type="PANTHER" id="PTHR32071">
    <property type="entry name" value="TRANSCRIPTIONAL REGULATORY PROTEIN"/>
    <property type="match status" value="1"/>
</dbReference>
<feature type="modified residue" description="4-aspartylphosphate" evidence="5">
    <location>
        <position position="51"/>
    </location>
</feature>
<dbReference type="PROSITE" id="PS00675">
    <property type="entry name" value="SIGMA54_INTERACT_1"/>
    <property type="match status" value="1"/>
</dbReference>
<evidence type="ECO:0000256" key="3">
    <source>
        <dbReference type="ARBA" id="ARBA00023015"/>
    </source>
</evidence>
<dbReference type="SMART" id="SM00382">
    <property type="entry name" value="AAA"/>
    <property type="match status" value="1"/>
</dbReference>
<dbReference type="SUPFAM" id="SSF52540">
    <property type="entry name" value="P-loop containing nucleoside triphosphate hydrolases"/>
    <property type="match status" value="1"/>
</dbReference>
<comment type="caution">
    <text evidence="8">The sequence shown here is derived from an EMBL/GenBank/DDBJ whole genome shotgun (WGS) entry which is preliminary data.</text>
</comment>
<dbReference type="Pfam" id="PF00158">
    <property type="entry name" value="Sigma54_activat"/>
    <property type="match status" value="1"/>
</dbReference>
<dbReference type="InterPro" id="IPR025944">
    <property type="entry name" value="Sigma_54_int_dom_CS"/>
</dbReference>
<evidence type="ECO:0000259" key="6">
    <source>
        <dbReference type="PROSITE" id="PS50045"/>
    </source>
</evidence>
<organism evidence="8 9">
    <name type="scientific">Paludisphaera mucosa</name>
    <dbReference type="NCBI Taxonomy" id="3030827"/>
    <lineage>
        <taxon>Bacteria</taxon>
        <taxon>Pseudomonadati</taxon>
        <taxon>Planctomycetota</taxon>
        <taxon>Planctomycetia</taxon>
        <taxon>Isosphaerales</taxon>
        <taxon>Isosphaeraceae</taxon>
        <taxon>Paludisphaera</taxon>
    </lineage>
</organism>
<dbReference type="Pfam" id="PF02954">
    <property type="entry name" value="HTH_8"/>
    <property type="match status" value="1"/>
</dbReference>
<keyword evidence="5" id="KW-0597">Phosphoprotein</keyword>
<dbReference type="Pfam" id="PF00072">
    <property type="entry name" value="Response_reg"/>
    <property type="match status" value="1"/>
</dbReference>
<evidence type="ECO:0000259" key="7">
    <source>
        <dbReference type="PROSITE" id="PS50110"/>
    </source>
</evidence>
<protein>
    <submittedName>
        <fullName evidence="8">Sigma-54 dependent transcriptional regulator</fullName>
    </submittedName>
</protein>
<keyword evidence="4" id="KW-0804">Transcription</keyword>
<dbReference type="PROSITE" id="PS50045">
    <property type="entry name" value="SIGMA54_INTERACT_4"/>
    <property type="match status" value="1"/>
</dbReference>
<evidence type="ECO:0000256" key="2">
    <source>
        <dbReference type="ARBA" id="ARBA00022840"/>
    </source>
</evidence>
<dbReference type="InterPro" id="IPR027417">
    <property type="entry name" value="P-loop_NTPase"/>
</dbReference>
<dbReference type="Pfam" id="PF25601">
    <property type="entry name" value="AAA_lid_14"/>
    <property type="match status" value="1"/>
</dbReference>
<dbReference type="SUPFAM" id="SSF46689">
    <property type="entry name" value="Homeodomain-like"/>
    <property type="match status" value="1"/>
</dbReference>
<dbReference type="Gene3D" id="3.40.50.300">
    <property type="entry name" value="P-loop containing nucleotide triphosphate hydrolases"/>
    <property type="match status" value="1"/>
</dbReference>
<dbReference type="Gene3D" id="1.10.8.60">
    <property type="match status" value="1"/>
</dbReference>
<keyword evidence="3" id="KW-0805">Transcription regulation</keyword>
<evidence type="ECO:0000313" key="9">
    <source>
        <dbReference type="Proteomes" id="UP001216907"/>
    </source>
</evidence>
<evidence type="ECO:0000313" key="8">
    <source>
        <dbReference type="EMBL" id="MDG3007747.1"/>
    </source>
</evidence>
<dbReference type="SUPFAM" id="SSF52172">
    <property type="entry name" value="CheY-like"/>
    <property type="match status" value="1"/>
</dbReference>
<feature type="domain" description="Sigma-54 factor interaction" evidence="6">
    <location>
        <begin position="141"/>
        <end position="369"/>
    </location>
</feature>
<name>A0ABT6FJI9_9BACT</name>
<dbReference type="CDD" id="cd00009">
    <property type="entry name" value="AAA"/>
    <property type="match status" value="1"/>
</dbReference>
<dbReference type="PROSITE" id="PS50110">
    <property type="entry name" value="RESPONSE_REGULATORY"/>
    <property type="match status" value="1"/>
</dbReference>
<keyword evidence="1" id="KW-0547">Nucleotide-binding</keyword>
<proteinExistence type="predicted"/>
<dbReference type="InterPro" id="IPR001789">
    <property type="entry name" value="Sig_transdc_resp-reg_receiver"/>
</dbReference>
<dbReference type="InterPro" id="IPR002078">
    <property type="entry name" value="Sigma_54_int"/>
</dbReference>
<dbReference type="SMART" id="SM00448">
    <property type="entry name" value="REC"/>
    <property type="match status" value="1"/>
</dbReference>
<evidence type="ECO:0000256" key="1">
    <source>
        <dbReference type="ARBA" id="ARBA00022741"/>
    </source>
</evidence>
<dbReference type="Gene3D" id="3.40.50.2300">
    <property type="match status" value="1"/>
</dbReference>
<dbReference type="InterPro" id="IPR025662">
    <property type="entry name" value="Sigma_54_int_dom_ATP-bd_1"/>
</dbReference>
<reference evidence="8 9" key="1">
    <citation type="submission" date="2023-03" db="EMBL/GenBank/DDBJ databases">
        <title>Paludisphaera mucosa sp. nov. a novel planctomycete from northern fen.</title>
        <authorList>
            <person name="Ivanova A."/>
        </authorList>
    </citation>
    <scope>NUCLEOTIDE SEQUENCE [LARGE SCALE GENOMIC DNA]</scope>
    <source>
        <strain evidence="8 9">Pla2</strain>
    </source>
</reference>
<gene>
    <name evidence="8" type="ORF">PZE19_28630</name>
</gene>
<feature type="domain" description="Response regulatory" evidence="7">
    <location>
        <begin position="2"/>
        <end position="116"/>
    </location>
</feature>
<evidence type="ECO:0000256" key="5">
    <source>
        <dbReference type="PROSITE-ProRule" id="PRU00169"/>
    </source>
</evidence>
<keyword evidence="2" id="KW-0067">ATP-binding</keyword>
<dbReference type="EMBL" id="JARRAG010000002">
    <property type="protein sequence ID" value="MDG3007747.1"/>
    <property type="molecule type" value="Genomic_DNA"/>
</dbReference>
<dbReference type="RefSeq" id="WP_277864019.1">
    <property type="nucleotide sequence ID" value="NZ_JARRAG010000002.1"/>
</dbReference>
<keyword evidence="9" id="KW-1185">Reference proteome</keyword>
<dbReference type="InterPro" id="IPR003593">
    <property type="entry name" value="AAA+_ATPase"/>
</dbReference>
<sequence length="446" mass="48474">MHILIVDDEPNIRRTLRATFEAVGHAVEEAGSGAEALELVGRRSFDVALVDVRLGDESGLELLEPLLGQTPRLAIVVITAYASIDSAVQAMRRGAFDYLPKPFTPAQVRAVLERVARVRGLRDRVADLEERVRAEIPEAELDSPDPSMRRAFDLARRVAPADAAVLLRGESGTGKGVLARALHAWSGRADGPFVTVSCPSLNADLLEGELFGHVRGAFTGAVRDAAGKVAAAEGGALFLDEVGDLPTPLQPKLLRFLQEKKYERVGDAKTRAADVRLIAATNRDLEAAVAGGSFREDLLYRLNVVEITLPPLRRRTDLLDLADHLLGFFARQTARRLDRFTPEARAALARHPWPGNLRELRNAVERAAMLAEGPEIGLADLPERIAIPPADPAHVAVEVGAPISLERLEVEHIRRVTAAAPSLEAAARILGMDPSTLYRKRKQFGI</sequence>
<dbReference type="PROSITE" id="PS00688">
    <property type="entry name" value="SIGMA54_INTERACT_3"/>
    <property type="match status" value="1"/>
</dbReference>
<dbReference type="InterPro" id="IPR011006">
    <property type="entry name" value="CheY-like_superfamily"/>
</dbReference>
<accession>A0ABT6FJI9</accession>
<dbReference type="Proteomes" id="UP001216907">
    <property type="component" value="Unassembled WGS sequence"/>
</dbReference>
<dbReference type="InterPro" id="IPR002197">
    <property type="entry name" value="HTH_Fis"/>
</dbReference>
<dbReference type="PANTHER" id="PTHR32071:SF113">
    <property type="entry name" value="ALGINATE BIOSYNTHESIS TRANSCRIPTIONAL REGULATORY PROTEIN ALGB"/>
    <property type="match status" value="1"/>
</dbReference>
<evidence type="ECO:0000256" key="4">
    <source>
        <dbReference type="ARBA" id="ARBA00023163"/>
    </source>
</evidence>
<dbReference type="Gene3D" id="1.10.10.60">
    <property type="entry name" value="Homeodomain-like"/>
    <property type="match status" value="1"/>
</dbReference>
<dbReference type="InterPro" id="IPR058031">
    <property type="entry name" value="AAA_lid_NorR"/>
</dbReference>
<dbReference type="InterPro" id="IPR009057">
    <property type="entry name" value="Homeodomain-like_sf"/>
</dbReference>